<dbReference type="Pfam" id="PF00169">
    <property type="entry name" value="PH"/>
    <property type="match status" value="1"/>
</dbReference>
<feature type="compositionally biased region" description="Basic and acidic residues" evidence="1">
    <location>
        <begin position="567"/>
        <end position="576"/>
    </location>
</feature>
<feature type="compositionally biased region" description="Basic and acidic residues" evidence="1">
    <location>
        <begin position="517"/>
        <end position="533"/>
    </location>
</feature>
<name>A0A158R524_9BILA</name>
<dbReference type="SUPFAM" id="SSF50729">
    <property type="entry name" value="PH domain-like"/>
    <property type="match status" value="2"/>
</dbReference>
<dbReference type="InterPro" id="IPR011993">
    <property type="entry name" value="PH-like_dom_sf"/>
</dbReference>
<sequence length="576" mass="65539">MNRKVVANGFLYIAPLNIDFSQPAHSTRRWQRRCFTLYDDGELSYAIDDNPETVPHVTMDMSRCTRVCEADAITTHQHSILLAFKVDDIDQNSNEKHVPICYLKADTTEEIRWYDFFHFLFQACVVISYYYYCYYHFHVWQNLLQSYVKQNTQNSLLAPIRRKDCVPATAYTCDSKNPQPSTMFQSLKRSESTPHETLPASLSTLIETNQESGSSSLNTRLEMSANKASASPAFTDIFHGTPRSVKFRNKANKEEPQRKPMNGDVPADNETPPPPPLPESPCPTIVQQRKIPATVPFNIDTSNAHTLRKGWLSLRGKNDSDWTKHWVVLAGLSLKLYKDVWAEDSEPLLSINLMDCENVYPSASARNYGIEIKCRRTRYILSAMTPGIRDSWITALQQNLHNPSPTYADTCQSDATSLHDSDLVSLPPRKKHIAYVAPESHHSNSMMDEDSCTEDELNSLGSRAVRSQQLSASERSLDSSDDELLENGRRNHSSITRSRGTHDHSLSPTFRRSPVSRIKERSTTRQHYVDVRRHGSNSSLSSAAVYNERCRKKNSRTSRGEASPQEMRLRSLEEQV</sequence>
<feature type="region of interest" description="Disordered" evidence="1">
    <location>
        <begin position="233"/>
        <end position="284"/>
    </location>
</feature>
<dbReference type="WBParaSite" id="SMUV_0000527001-mRNA-1">
    <property type="protein sequence ID" value="SMUV_0000527001-mRNA-1"/>
    <property type="gene ID" value="SMUV_0000527001"/>
</dbReference>
<dbReference type="SMART" id="SM00233">
    <property type="entry name" value="PH"/>
    <property type="match status" value="2"/>
</dbReference>
<dbReference type="Proteomes" id="UP000046393">
    <property type="component" value="Unplaced"/>
</dbReference>
<dbReference type="AlphaFoldDB" id="A0A158R524"/>
<dbReference type="GO" id="GO:0015629">
    <property type="term" value="C:actin cytoskeleton"/>
    <property type="evidence" value="ECO:0007669"/>
    <property type="project" value="TreeGrafter"/>
</dbReference>
<dbReference type="STRING" id="451379.A0A158R524"/>
<evidence type="ECO:0000313" key="4">
    <source>
        <dbReference type="WBParaSite" id="SMUV_0000527001-mRNA-1"/>
    </source>
</evidence>
<feature type="compositionally biased region" description="Polar residues" evidence="1">
    <location>
        <begin position="459"/>
        <end position="469"/>
    </location>
</feature>
<dbReference type="PANTHER" id="PTHR17271:SF1">
    <property type="entry name" value="PROTEIN OUTSPREAD"/>
    <property type="match status" value="1"/>
</dbReference>
<proteinExistence type="predicted"/>
<dbReference type="InterPro" id="IPR052223">
    <property type="entry name" value="Actin_Cytoskeleton_Reg"/>
</dbReference>
<dbReference type="InterPro" id="IPR001849">
    <property type="entry name" value="PH_domain"/>
</dbReference>
<organism evidence="3 4">
    <name type="scientific">Syphacia muris</name>
    <dbReference type="NCBI Taxonomy" id="451379"/>
    <lineage>
        <taxon>Eukaryota</taxon>
        <taxon>Metazoa</taxon>
        <taxon>Ecdysozoa</taxon>
        <taxon>Nematoda</taxon>
        <taxon>Chromadorea</taxon>
        <taxon>Rhabditida</taxon>
        <taxon>Spirurina</taxon>
        <taxon>Oxyuridomorpha</taxon>
        <taxon>Oxyuroidea</taxon>
        <taxon>Oxyuridae</taxon>
        <taxon>Syphacia</taxon>
    </lineage>
</organism>
<accession>A0A158R524</accession>
<evidence type="ECO:0000313" key="3">
    <source>
        <dbReference type="Proteomes" id="UP000046393"/>
    </source>
</evidence>
<evidence type="ECO:0000256" key="1">
    <source>
        <dbReference type="SAM" id="MobiDB-lite"/>
    </source>
</evidence>
<dbReference type="PROSITE" id="PS50003">
    <property type="entry name" value="PH_DOMAIN"/>
    <property type="match status" value="1"/>
</dbReference>
<feature type="region of interest" description="Disordered" evidence="1">
    <location>
        <begin position="436"/>
        <end position="576"/>
    </location>
</feature>
<dbReference type="GO" id="GO:0051015">
    <property type="term" value="F:actin filament binding"/>
    <property type="evidence" value="ECO:0007669"/>
    <property type="project" value="TreeGrafter"/>
</dbReference>
<evidence type="ECO:0000259" key="2">
    <source>
        <dbReference type="PROSITE" id="PS50003"/>
    </source>
</evidence>
<dbReference type="Gene3D" id="2.30.29.30">
    <property type="entry name" value="Pleckstrin-homology domain (PH domain)/Phosphotyrosine-binding domain (PTB)"/>
    <property type="match status" value="2"/>
</dbReference>
<feature type="domain" description="PH" evidence="2">
    <location>
        <begin position="305"/>
        <end position="401"/>
    </location>
</feature>
<feature type="compositionally biased region" description="Pro residues" evidence="1">
    <location>
        <begin position="271"/>
        <end position="281"/>
    </location>
</feature>
<feature type="compositionally biased region" description="Acidic residues" evidence="1">
    <location>
        <begin position="447"/>
        <end position="457"/>
    </location>
</feature>
<dbReference type="PANTHER" id="PTHR17271">
    <property type="entry name" value="PLECKSTRIN HOMOLOGY PH DOMAIN-CONTAINING PROTEIN"/>
    <property type="match status" value="1"/>
</dbReference>
<keyword evidence="3" id="KW-1185">Reference proteome</keyword>
<reference evidence="4" key="1">
    <citation type="submission" date="2016-04" db="UniProtKB">
        <authorList>
            <consortium name="WormBaseParasite"/>
        </authorList>
    </citation>
    <scope>IDENTIFICATION</scope>
</reference>
<protein>
    <submittedName>
        <fullName evidence="4">PH domain-containing protein</fullName>
    </submittedName>
</protein>